<feature type="compositionally biased region" description="Basic and acidic residues" evidence="1">
    <location>
        <begin position="54"/>
        <end position="68"/>
    </location>
</feature>
<dbReference type="EMBL" id="JAVLSF010000014">
    <property type="protein sequence ID" value="MDR9775419.1"/>
    <property type="molecule type" value="Genomic_DNA"/>
</dbReference>
<feature type="compositionally biased region" description="Low complexity" evidence="1">
    <location>
        <begin position="71"/>
        <end position="83"/>
    </location>
</feature>
<dbReference type="Proteomes" id="UP001268610">
    <property type="component" value="Unassembled WGS sequence"/>
</dbReference>
<accession>A0A2A6K919</accession>
<evidence type="ECO:0000313" key="4">
    <source>
        <dbReference type="Proteomes" id="UP000219914"/>
    </source>
</evidence>
<evidence type="ECO:0000313" key="5">
    <source>
        <dbReference type="Proteomes" id="UP001268610"/>
    </source>
</evidence>
<evidence type="ECO:0000313" key="3">
    <source>
        <dbReference type="EMBL" id="PDT21030.1"/>
    </source>
</evidence>
<dbReference type="EMBL" id="NWSY01000020">
    <property type="protein sequence ID" value="PDT21030.1"/>
    <property type="molecule type" value="Genomic_DNA"/>
</dbReference>
<feature type="region of interest" description="Disordered" evidence="1">
    <location>
        <begin position="54"/>
        <end position="83"/>
    </location>
</feature>
<dbReference type="AlphaFoldDB" id="A0A2A6K919"/>
<name>A0A2A6K919_9HYPH</name>
<comment type="caution">
    <text evidence="2">The sequence shown here is derived from an EMBL/GenBank/DDBJ whole genome shotgun (WGS) entry which is preliminary data.</text>
</comment>
<gene>
    <name evidence="3" type="ORF">CO674_24030</name>
    <name evidence="2" type="ORF">RJJ65_22740</name>
</gene>
<evidence type="ECO:0000313" key="2">
    <source>
        <dbReference type="EMBL" id="MDR9775419.1"/>
    </source>
</evidence>
<evidence type="ECO:0000256" key="1">
    <source>
        <dbReference type="SAM" id="MobiDB-lite"/>
    </source>
</evidence>
<keyword evidence="4" id="KW-1185">Reference proteome</keyword>
<reference evidence="3 4" key="1">
    <citation type="submission" date="2017-09" db="EMBL/GenBank/DDBJ databases">
        <title>Comparative genomics of rhizobia isolated from Phaseolus vulgaris in China.</title>
        <authorList>
            <person name="Tong W."/>
        </authorList>
    </citation>
    <scope>NUCLEOTIDE SEQUENCE [LARGE SCALE GENOMIC DNA]</scope>
    <source>
        <strain evidence="3 4">FH14</strain>
    </source>
</reference>
<dbReference type="RefSeq" id="WP_080687558.1">
    <property type="nucleotide sequence ID" value="NZ_CP054027.1"/>
</dbReference>
<reference evidence="2" key="2">
    <citation type="submission" date="2023-04" db="EMBL/GenBank/DDBJ databases">
        <title>Genomic characterization of faba bean (Vicia faba) microsymbionts in Mexican soils.</title>
        <authorList>
            <person name="Rivera Orduna F.N."/>
            <person name="Guevara-Luna J."/>
            <person name="Yan J."/>
            <person name="Arroyo-Herrera I."/>
            <person name="Li Y."/>
            <person name="Vasquez-Murrieta M.S."/>
            <person name="Wang E.T."/>
        </authorList>
    </citation>
    <scope>NUCLEOTIDE SEQUENCE</scope>
    <source>
        <strain evidence="2">CH26</strain>
    </source>
</reference>
<dbReference type="Proteomes" id="UP000219914">
    <property type="component" value="Unassembled WGS sequence"/>
</dbReference>
<proteinExistence type="predicted"/>
<protein>
    <submittedName>
        <fullName evidence="2">Uncharacterized protein</fullName>
    </submittedName>
</protein>
<organism evidence="2 5">
    <name type="scientific">Rhizobium hidalgonense</name>
    <dbReference type="NCBI Taxonomy" id="1538159"/>
    <lineage>
        <taxon>Bacteria</taxon>
        <taxon>Pseudomonadati</taxon>
        <taxon>Pseudomonadota</taxon>
        <taxon>Alphaproteobacteria</taxon>
        <taxon>Hyphomicrobiales</taxon>
        <taxon>Rhizobiaceae</taxon>
        <taxon>Rhizobium/Agrobacterium group</taxon>
        <taxon>Rhizobium</taxon>
    </lineage>
</organism>
<sequence length="83" mass="9277">MLLNWVVLFNELQIYNRRVRRDPFADPLEGPEWRGLLWAASAIARLSARRGGEKKALRPGKSRAEKSLSFRSSAAARGAGIPD</sequence>